<keyword evidence="2" id="KW-1185">Reference proteome</keyword>
<evidence type="ECO:0000313" key="2">
    <source>
        <dbReference type="Proteomes" id="UP000076532"/>
    </source>
</evidence>
<dbReference type="AlphaFoldDB" id="A0A166SXD0"/>
<organism evidence="1 2">
    <name type="scientific">Athelia psychrophila</name>
    <dbReference type="NCBI Taxonomy" id="1759441"/>
    <lineage>
        <taxon>Eukaryota</taxon>
        <taxon>Fungi</taxon>
        <taxon>Dikarya</taxon>
        <taxon>Basidiomycota</taxon>
        <taxon>Agaricomycotina</taxon>
        <taxon>Agaricomycetes</taxon>
        <taxon>Agaricomycetidae</taxon>
        <taxon>Atheliales</taxon>
        <taxon>Atheliaceae</taxon>
        <taxon>Athelia</taxon>
    </lineage>
</organism>
<protein>
    <submittedName>
        <fullName evidence="1">Uncharacterized protein</fullName>
    </submittedName>
</protein>
<proteinExistence type="predicted"/>
<gene>
    <name evidence="1" type="ORF">FIBSPDRAFT_946450</name>
</gene>
<sequence length="87" mass="9604">MSILLSLKRTHDANAHARPTHDYRGCILVSRAHPTPSPTLAHSNAIAHLLPDAGYRFTYTIFRTQHAYILPPCSSTALLGPHQHNLA</sequence>
<name>A0A166SXD0_9AGAM</name>
<dbReference type="EMBL" id="KV417496">
    <property type="protein sequence ID" value="KZP29946.1"/>
    <property type="molecule type" value="Genomic_DNA"/>
</dbReference>
<reference evidence="1 2" key="1">
    <citation type="journal article" date="2016" name="Mol. Biol. Evol.">
        <title>Comparative Genomics of Early-Diverging Mushroom-Forming Fungi Provides Insights into the Origins of Lignocellulose Decay Capabilities.</title>
        <authorList>
            <person name="Nagy L.G."/>
            <person name="Riley R."/>
            <person name="Tritt A."/>
            <person name="Adam C."/>
            <person name="Daum C."/>
            <person name="Floudas D."/>
            <person name="Sun H."/>
            <person name="Yadav J.S."/>
            <person name="Pangilinan J."/>
            <person name="Larsson K.H."/>
            <person name="Matsuura K."/>
            <person name="Barry K."/>
            <person name="Labutti K."/>
            <person name="Kuo R."/>
            <person name="Ohm R.A."/>
            <person name="Bhattacharya S.S."/>
            <person name="Shirouzu T."/>
            <person name="Yoshinaga Y."/>
            <person name="Martin F.M."/>
            <person name="Grigoriev I.V."/>
            <person name="Hibbett D.S."/>
        </authorList>
    </citation>
    <scope>NUCLEOTIDE SEQUENCE [LARGE SCALE GENOMIC DNA]</scope>
    <source>
        <strain evidence="1 2">CBS 109695</strain>
    </source>
</reference>
<accession>A0A166SXD0</accession>
<dbReference type="Proteomes" id="UP000076532">
    <property type="component" value="Unassembled WGS sequence"/>
</dbReference>
<evidence type="ECO:0000313" key="1">
    <source>
        <dbReference type="EMBL" id="KZP29946.1"/>
    </source>
</evidence>